<reference evidence="13" key="1">
    <citation type="journal article" date="2014" name="Proc. Natl. Acad. Sci. U.S.A.">
        <title>Extensive sampling of basidiomycete genomes demonstrates inadequacy of the white-rot/brown-rot paradigm for wood decay fungi.</title>
        <authorList>
            <person name="Riley R."/>
            <person name="Salamov A.A."/>
            <person name="Brown D.W."/>
            <person name="Nagy L.G."/>
            <person name="Floudas D."/>
            <person name="Held B.W."/>
            <person name="Levasseur A."/>
            <person name="Lombard V."/>
            <person name="Morin E."/>
            <person name="Otillar R."/>
            <person name="Lindquist E.A."/>
            <person name="Sun H."/>
            <person name="LaButti K.M."/>
            <person name="Schmutz J."/>
            <person name="Jabbour D."/>
            <person name="Luo H."/>
            <person name="Baker S.E."/>
            <person name="Pisabarro A.G."/>
            <person name="Walton J.D."/>
            <person name="Blanchette R.A."/>
            <person name="Henrissat B."/>
            <person name="Martin F."/>
            <person name="Cullen D."/>
            <person name="Hibbett D.S."/>
            <person name="Grigoriev I.V."/>
        </authorList>
    </citation>
    <scope>NUCLEOTIDE SEQUENCE [LARGE SCALE GENOMIC DNA]</scope>
    <source>
        <strain evidence="13">CBS 339.88</strain>
    </source>
</reference>
<keyword evidence="9" id="KW-0539">Nucleus</keyword>
<dbReference type="AlphaFoldDB" id="A0A067U0M1"/>
<organism evidence="12 13">
    <name type="scientific">Galerina marginata (strain CBS 339.88)</name>
    <dbReference type="NCBI Taxonomy" id="685588"/>
    <lineage>
        <taxon>Eukaryota</taxon>
        <taxon>Fungi</taxon>
        <taxon>Dikarya</taxon>
        <taxon>Basidiomycota</taxon>
        <taxon>Agaricomycotina</taxon>
        <taxon>Agaricomycetes</taxon>
        <taxon>Agaricomycetidae</taxon>
        <taxon>Agaricales</taxon>
        <taxon>Agaricineae</taxon>
        <taxon>Strophariaceae</taxon>
        <taxon>Galerina</taxon>
    </lineage>
</organism>
<sequence length="289" mass="32911">MPSCDRCGRFFNSWPAYDQHIANSPRHNICDQCDIDFPTWVGLKEHWVQSPNHNYCQYCNEHFYDEEDLEDHFQNAHAYCPTCRRVFKDGVGLREHYRQSEQHHYCAPCDRLFNSASNLNSHLNSSVHRPKDVKCPFKCGAAFVSRSALVLHLENGACTSGVNRNLVNRYVRQYDTSNVITDPARMIAGSGSSGDITYIASERSWNGSGYECYLCHNTYQTLAVLNRHLASPRHQDRIYICRGPSCSARFNTLSGLVQHIESGRCGVARFKTVQNAMDSLLGQMGRLTM</sequence>
<dbReference type="Pfam" id="PF13912">
    <property type="entry name" value="zf-C2H2_6"/>
    <property type="match status" value="1"/>
</dbReference>
<evidence type="ECO:0000256" key="5">
    <source>
        <dbReference type="ARBA" id="ARBA00022833"/>
    </source>
</evidence>
<evidence type="ECO:0000256" key="1">
    <source>
        <dbReference type="ARBA" id="ARBA00004123"/>
    </source>
</evidence>
<dbReference type="PANTHER" id="PTHR24384">
    <property type="entry name" value="FINGER PUTATIVE TRANSCRIPTION FACTOR FAMILY-RELATED"/>
    <property type="match status" value="1"/>
</dbReference>
<accession>A0A067U0M1</accession>
<dbReference type="GO" id="GO:0008270">
    <property type="term" value="F:zinc ion binding"/>
    <property type="evidence" value="ECO:0007669"/>
    <property type="project" value="UniProtKB-KW"/>
</dbReference>
<evidence type="ECO:0000259" key="11">
    <source>
        <dbReference type="PROSITE" id="PS50157"/>
    </source>
</evidence>
<dbReference type="OrthoDB" id="6077919at2759"/>
<dbReference type="PANTHER" id="PTHR24384:SF189">
    <property type="entry name" value="C2H2-TYPE DOMAIN-CONTAINING PROTEIN-RELATED"/>
    <property type="match status" value="1"/>
</dbReference>
<dbReference type="SMART" id="SM00355">
    <property type="entry name" value="ZnF_C2H2"/>
    <property type="match status" value="8"/>
</dbReference>
<dbReference type="InterPro" id="IPR013087">
    <property type="entry name" value="Znf_C2H2_type"/>
</dbReference>
<dbReference type="Gene3D" id="3.30.160.60">
    <property type="entry name" value="Classic Zinc Finger"/>
    <property type="match status" value="2"/>
</dbReference>
<keyword evidence="7" id="KW-0238">DNA-binding</keyword>
<keyword evidence="2" id="KW-0479">Metal-binding</keyword>
<keyword evidence="13" id="KW-1185">Reference proteome</keyword>
<keyword evidence="8" id="KW-0804">Transcription</keyword>
<gene>
    <name evidence="12" type="ORF">GALMADRAFT_234944</name>
</gene>
<dbReference type="GO" id="GO:0000978">
    <property type="term" value="F:RNA polymerase II cis-regulatory region sequence-specific DNA binding"/>
    <property type="evidence" value="ECO:0007669"/>
    <property type="project" value="TreeGrafter"/>
</dbReference>
<dbReference type="SUPFAM" id="SSF57667">
    <property type="entry name" value="beta-beta-alpha zinc fingers"/>
    <property type="match status" value="1"/>
</dbReference>
<evidence type="ECO:0000256" key="4">
    <source>
        <dbReference type="ARBA" id="ARBA00022771"/>
    </source>
</evidence>
<proteinExistence type="predicted"/>
<dbReference type="GO" id="GO:0000981">
    <property type="term" value="F:DNA-binding transcription factor activity, RNA polymerase II-specific"/>
    <property type="evidence" value="ECO:0007669"/>
    <property type="project" value="TreeGrafter"/>
</dbReference>
<keyword evidence="5" id="KW-0862">Zinc</keyword>
<name>A0A067U0M1_GALM3</name>
<evidence type="ECO:0000256" key="6">
    <source>
        <dbReference type="ARBA" id="ARBA00023015"/>
    </source>
</evidence>
<keyword evidence="3" id="KW-0677">Repeat</keyword>
<evidence type="ECO:0000256" key="10">
    <source>
        <dbReference type="PROSITE-ProRule" id="PRU00042"/>
    </source>
</evidence>
<evidence type="ECO:0000313" key="13">
    <source>
        <dbReference type="Proteomes" id="UP000027222"/>
    </source>
</evidence>
<evidence type="ECO:0000256" key="7">
    <source>
        <dbReference type="ARBA" id="ARBA00023125"/>
    </source>
</evidence>
<dbReference type="InterPro" id="IPR022755">
    <property type="entry name" value="Znf_C2H2_jaz"/>
</dbReference>
<dbReference type="Proteomes" id="UP000027222">
    <property type="component" value="Unassembled WGS sequence"/>
</dbReference>
<dbReference type="InterPro" id="IPR050752">
    <property type="entry name" value="C2H2-ZF_domain"/>
</dbReference>
<evidence type="ECO:0000256" key="3">
    <source>
        <dbReference type="ARBA" id="ARBA00022737"/>
    </source>
</evidence>
<dbReference type="HOGENOM" id="CLU_075838_1_1_1"/>
<dbReference type="Pfam" id="PF12171">
    <property type="entry name" value="zf-C2H2_jaz"/>
    <property type="match status" value="1"/>
</dbReference>
<dbReference type="PROSITE" id="PS50157">
    <property type="entry name" value="ZINC_FINGER_C2H2_2"/>
    <property type="match status" value="1"/>
</dbReference>
<keyword evidence="4 10" id="KW-0863">Zinc-finger</keyword>
<keyword evidence="6" id="KW-0805">Transcription regulation</keyword>
<feature type="domain" description="C2H2-type" evidence="11">
    <location>
        <begin position="104"/>
        <end position="133"/>
    </location>
</feature>
<protein>
    <recommendedName>
        <fullName evidence="11">C2H2-type domain-containing protein</fullName>
    </recommendedName>
</protein>
<evidence type="ECO:0000313" key="12">
    <source>
        <dbReference type="EMBL" id="KDR85839.1"/>
    </source>
</evidence>
<dbReference type="InterPro" id="IPR036236">
    <property type="entry name" value="Znf_C2H2_sf"/>
</dbReference>
<evidence type="ECO:0000256" key="9">
    <source>
        <dbReference type="ARBA" id="ARBA00023242"/>
    </source>
</evidence>
<dbReference type="EMBL" id="KL142367">
    <property type="protein sequence ID" value="KDR85839.1"/>
    <property type="molecule type" value="Genomic_DNA"/>
</dbReference>
<dbReference type="STRING" id="685588.A0A067U0M1"/>
<dbReference type="GO" id="GO:0005634">
    <property type="term" value="C:nucleus"/>
    <property type="evidence" value="ECO:0007669"/>
    <property type="project" value="UniProtKB-SubCell"/>
</dbReference>
<comment type="subcellular location">
    <subcellularLocation>
        <location evidence="1">Nucleus</location>
    </subcellularLocation>
</comment>
<dbReference type="PROSITE" id="PS00028">
    <property type="entry name" value="ZINC_FINGER_C2H2_1"/>
    <property type="match status" value="3"/>
</dbReference>
<evidence type="ECO:0000256" key="8">
    <source>
        <dbReference type="ARBA" id="ARBA00023163"/>
    </source>
</evidence>
<evidence type="ECO:0000256" key="2">
    <source>
        <dbReference type="ARBA" id="ARBA00022723"/>
    </source>
</evidence>